<feature type="compositionally biased region" description="Low complexity" evidence="1">
    <location>
        <begin position="366"/>
        <end position="382"/>
    </location>
</feature>
<dbReference type="AlphaFoldDB" id="D3LC67"/>
<dbReference type="GeneID" id="75065311"/>
<feature type="region of interest" description="Disordered" evidence="1">
    <location>
        <begin position="362"/>
        <end position="389"/>
    </location>
</feature>
<protein>
    <recommendedName>
        <fullName evidence="4">HK97 family phage portal protein</fullName>
    </recommendedName>
</protein>
<dbReference type="RefSeq" id="WP_002819746.1">
    <property type="nucleotide sequence ID" value="NZ_ACSE01000033.1"/>
</dbReference>
<evidence type="ECO:0000313" key="2">
    <source>
        <dbReference type="EMBL" id="EFD87514.1"/>
    </source>
</evidence>
<name>D3LC67_OENOE</name>
<sequence length="389" mass="42721">MPLFNSNFHIRDSTTEYPISTSQWSQVLSSVDPYRGHYISAWKALRNPDIQSAVTQLAGDLGSAKLKANMPRAQGILDNPSKLSNPRTFWVTMFAQMILGGEAFAYRWRNANGIDDHWEYLRPSQVQIFELSDGSGLVYTVSFDEPDIGIVENIPSSDMIHFRYFSMNGMTGISPLYSLLTTLNIKKQSDQLTIKALSQSVVASSVLSEPTRVSDKYALGRAKTLKKQLESADGIPVVLMPEETFTPLEMKSNIANLLGQVDWTSTQIAKAFQIPDSYLNGQGDQQSSITDISGLYANTLNRDMNMVLSELNWQLSANIAADIRQAIDPLGNNYATALLGSKNLSADQVSFALQQNGYLPSGMPKAPVATSTTTTSVANNPPQEGEDDD</sequence>
<dbReference type="OrthoDB" id="2243334at2"/>
<evidence type="ECO:0008006" key="4">
    <source>
        <dbReference type="Google" id="ProtNLM"/>
    </source>
</evidence>
<dbReference type="InterPro" id="IPR006427">
    <property type="entry name" value="Portal_HK97"/>
</dbReference>
<dbReference type="Pfam" id="PF04860">
    <property type="entry name" value="Phage_portal"/>
    <property type="match status" value="1"/>
</dbReference>
<accession>D3LC67</accession>
<reference evidence="2 3" key="1">
    <citation type="journal article" date="2010" name="Appl. Microbiol. Biotechnol.">
        <title>Genotypic diversity in Oenococcus oeni by high-density microarray comparative genome hybridization and whole genome sequencing.</title>
        <authorList>
            <person name="Borneman A.R."/>
            <person name="Bartowsky E.J."/>
            <person name="McCarthy J."/>
            <person name="Chambers P.J."/>
        </authorList>
    </citation>
    <scope>NUCLEOTIDE SEQUENCE [LARGE SCALE GENOMIC DNA]</scope>
    <source>
        <strain evidence="2 3">AWRIB429</strain>
    </source>
</reference>
<dbReference type="InterPro" id="IPR006944">
    <property type="entry name" value="Phage/GTA_portal"/>
</dbReference>
<dbReference type="NCBIfam" id="TIGR01537">
    <property type="entry name" value="portal_HK97"/>
    <property type="match status" value="1"/>
</dbReference>
<dbReference type="Proteomes" id="UP000003075">
    <property type="component" value="Unassembled WGS sequence"/>
</dbReference>
<gene>
    <name evidence="2" type="ORF">AWRIB429_1947</name>
</gene>
<evidence type="ECO:0000256" key="1">
    <source>
        <dbReference type="SAM" id="MobiDB-lite"/>
    </source>
</evidence>
<evidence type="ECO:0000313" key="3">
    <source>
        <dbReference type="Proteomes" id="UP000003075"/>
    </source>
</evidence>
<dbReference type="EMBL" id="ACSE01000033">
    <property type="protein sequence ID" value="EFD87514.1"/>
    <property type="molecule type" value="Genomic_DNA"/>
</dbReference>
<proteinExistence type="predicted"/>
<comment type="caution">
    <text evidence="2">The sequence shown here is derived from an EMBL/GenBank/DDBJ whole genome shotgun (WGS) entry which is preliminary data.</text>
</comment>
<organism evidence="2 3">
    <name type="scientific">Oenococcus oeni AWRIB429</name>
    <dbReference type="NCBI Taxonomy" id="655225"/>
    <lineage>
        <taxon>Bacteria</taxon>
        <taxon>Bacillati</taxon>
        <taxon>Bacillota</taxon>
        <taxon>Bacilli</taxon>
        <taxon>Lactobacillales</taxon>
        <taxon>Lactobacillaceae</taxon>
        <taxon>Oenococcus</taxon>
    </lineage>
</organism>